<name>A0A4R0R408_9APHY</name>
<dbReference type="Proteomes" id="UP000292702">
    <property type="component" value="Unassembled WGS sequence"/>
</dbReference>
<evidence type="ECO:0000256" key="1">
    <source>
        <dbReference type="SAM" id="MobiDB-lite"/>
    </source>
</evidence>
<comment type="caution">
    <text evidence="2">The sequence shown here is derived from an EMBL/GenBank/DDBJ whole genome shotgun (WGS) entry which is preliminary data.</text>
</comment>
<sequence>MLSRSAKAAAQGRALLSPLSPLPSSQAHGYATFASAAQLALDNQRRTQRAKAIKKKGRVPSKLEISAPTPTVVSPTTAAAMGFDTSIMERLQDVLASPFSPKTFARSILSPALKTPTHAAPVSAYRPPVTQVAKGEVKRVGLLKPRRKPPPSMLNLPEPPRYTEKTPLSPFRYPGLAAKAALNPMSPTKLITHVSPVTTLTEAQIRLQKMEKLSRCLGEAVPKELVYPSFGQLAEQTDKVGSFLELYRGDSSVDDSSVGLKSPVPKDAHWEDVALGETKVRRSGSQRSLRRSRSLGDFYSVADIRELQSNNAELAAQREPAFVESPTALTSEDAAPTHRVEAEAAIKRKRSIANAKQAIIGADAKLMAQFRLAVGTPALPMFPPTSPLSPSIPSALLDIQSPVAPYWVRPNDPKTPRTRRTERRMGWGGPWNVGSMGEMMTQLKEL</sequence>
<keyword evidence="3" id="KW-1185">Reference proteome</keyword>
<organism evidence="2 3">
    <name type="scientific">Steccherinum ochraceum</name>
    <dbReference type="NCBI Taxonomy" id="92696"/>
    <lineage>
        <taxon>Eukaryota</taxon>
        <taxon>Fungi</taxon>
        <taxon>Dikarya</taxon>
        <taxon>Basidiomycota</taxon>
        <taxon>Agaricomycotina</taxon>
        <taxon>Agaricomycetes</taxon>
        <taxon>Polyporales</taxon>
        <taxon>Steccherinaceae</taxon>
        <taxon>Steccherinum</taxon>
    </lineage>
</organism>
<gene>
    <name evidence="2" type="ORF">EIP91_007631</name>
</gene>
<evidence type="ECO:0000313" key="2">
    <source>
        <dbReference type="EMBL" id="TCD61991.1"/>
    </source>
</evidence>
<accession>A0A4R0R408</accession>
<dbReference type="AlphaFoldDB" id="A0A4R0R408"/>
<dbReference type="OrthoDB" id="3232670at2759"/>
<protein>
    <submittedName>
        <fullName evidence="2">Uncharacterized protein</fullName>
    </submittedName>
</protein>
<feature type="region of interest" description="Disordered" evidence="1">
    <location>
        <begin position="407"/>
        <end position="431"/>
    </location>
</feature>
<feature type="region of interest" description="Disordered" evidence="1">
    <location>
        <begin position="143"/>
        <end position="163"/>
    </location>
</feature>
<dbReference type="EMBL" id="RWJN01000412">
    <property type="protein sequence ID" value="TCD61991.1"/>
    <property type="molecule type" value="Genomic_DNA"/>
</dbReference>
<proteinExistence type="predicted"/>
<evidence type="ECO:0000313" key="3">
    <source>
        <dbReference type="Proteomes" id="UP000292702"/>
    </source>
</evidence>
<reference evidence="2 3" key="1">
    <citation type="submission" date="2018-11" db="EMBL/GenBank/DDBJ databases">
        <title>Genome assembly of Steccherinum ochraceum LE-BIN_3174, the white-rot fungus of the Steccherinaceae family (The Residual Polyporoid clade, Polyporales, Basidiomycota).</title>
        <authorList>
            <person name="Fedorova T.V."/>
            <person name="Glazunova O.A."/>
            <person name="Landesman E.O."/>
            <person name="Moiseenko K.V."/>
            <person name="Psurtseva N.V."/>
            <person name="Savinova O.S."/>
            <person name="Shakhova N.V."/>
            <person name="Tyazhelova T.V."/>
            <person name="Vasina D.V."/>
        </authorList>
    </citation>
    <scope>NUCLEOTIDE SEQUENCE [LARGE SCALE GENOMIC DNA]</scope>
    <source>
        <strain evidence="2 3">LE-BIN_3174</strain>
    </source>
</reference>